<dbReference type="InterPro" id="IPR011050">
    <property type="entry name" value="Pectin_lyase_fold/virulence"/>
</dbReference>
<dbReference type="SMART" id="SM00710">
    <property type="entry name" value="PbH1"/>
    <property type="match status" value="4"/>
</dbReference>
<feature type="chain" id="PRO_5020421932" description="Sheath polysaccharide-degrading enzyme" evidence="6">
    <location>
        <begin position="39"/>
        <end position="568"/>
    </location>
</feature>
<dbReference type="FunFam" id="2.60.40.10:FF:001114">
    <property type="entry name" value="Chitinase A1"/>
    <property type="match status" value="1"/>
</dbReference>
<name>A0A4Q9DGQ5_9BACL</name>
<dbReference type="GO" id="GO:0016798">
    <property type="term" value="F:hydrolase activity, acting on glycosyl bonds"/>
    <property type="evidence" value="ECO:0007669"/>
    <property type="project" value="UniProtKB-KW"/>
</dbReference>
<reference evidence="9 10" key="1">
    <citation type="submission" date="2019-02" db="EMBL/GenBank/DDBJ databases">
        <title>Paenibacillus sp. nov., isolated from surface-sterilized tissue of Thalictrum simplex L.</title>
        <authorList>
            <person name="Tuo L."/>
        </authorList>
    </citation>
    <scope>NUCLEOTIDE SEQUENCE [LARGE SCALE GENOMIC DNA]</scope>
    <source>
        <strain evidence="9 10">N2SHLJ1</strain>
    </source>
</reference>
<keyword evidence="3" id="KW-0119">Carbohydrate metabolism</keyword>
<dbReference type="SUPFAM" id="SSF49785">
    <property type="entry name" value="Galactose-binding domain-like"/>
    <property type="match status" value="1"/>
</dbReference>
<dbReference type="InterPro" id="IPR008979">
    <property type="entry name" value="Galactose-bd-like_sf"/>
</dbReference>
<protein>
    <recommendedName>
        <fullName evidence="11">Sheath polysaccharide-degrading enzyme</fullName>
    </recommendedName>
</protein>
<comment type="caution">
    <text evidence="9">The sequence shown here is derived from an EMBL/GenBank/DDBJ whole genome shotgun (WGS) entry which is preliminary data.</text>
</comment>
<dbReference type="SMART" id="SM00231">
    <property type="entry name" value="FA58C"/>
    <property type="match status" value="1"/>
</dbReference>
<dbReference type="Proteomes" id="UP000293142">
    <property type="component" value="Unassembled WGS sequence"/>
</dbReference>
<dbReference type="EMBL" id="SIRE01000025">
    <property type="protein sequence ID" value="TBL71517.1"/>
    <property type="molecule type" value="Genomic_DNA"/>
</dbReference>
<evidence type="ECO:0000256" key="1">
    <source>
        <dbReference type="ARBA" id="ARBA00022729"/>
    </source>
</evidence>
<evidence type="ECO:0000256" key="3">
    <source>
        <dbReference type="ARBA" id="ARBA00023277"/>
    </source>
</evidence>
<dbReference type="SUPFAM" id="SSF49265">
    <property type="entry name" value="Fibronectin type III"/>
    <property type="match status" value="1"/>
</dbReference>
<dbReference type="InterPro" id="IPR013783">
    <property type="entry name" value="Ig-like_fold"/>
</dbReference>
<dbReference type="InterPro" id="IPR000421">
    <property type="entry name" value="FA58C"/>
</dbReference>
<dbReference type="PROSITE" id="PS50853">
    <property type="entry name" value="FN3"/>
    <property type="match status" value="1"/>
</dbReference>
<dbReference type="InterPro" id="IPR012334">
    <property type="entry name" value="Pectin_lyas_fold"/>
</dbReference>
<dbReference type="PROSITE" id="PS50022">
    <property type="entry name" value="FA58C_3"/>
    <property type="match status" value="1"/>
</dbReference>
<keyword evidence="10" id="KW-1185">Reference proteome</keyword>
<dbReference type="InterPro" id="IPR003961">
    <property type="entry name" value="FN3_dom"/>
</dbReference>
<gene>
    <name evidence="9" type="ORF">EYB31_29495</name>
</gene>
<dbReference type="InterPro" id="IPR039448">
    <property type="entry name" value="Beta_helix"/>
</dbReference>
<feature type="domain" description="F5/8 type C" evidence="7">
    <location>
        <begin position="426"/>
        <end position="568"/>
    </location>
</feature>
<dbReference type="SMART" id="SM00060">
    <property type="entry name" value="FN3"/>
    <property type="match status" value="1"/>
</dbReference>
<evidence type="ECO:0000256" key="2">
    <source>
        <dbReference type="ARBA" id="ARBA00022801"/>
    </source>
</evidence>
<dbReference type="SUPFAM" id="SSF51126">
    <property type="entry name" value="Pectin lyase-like"/>
    <property type="match status" value="1"/>
</dbReference>
<organism evidence="9 10">
    <name type="scientific">Paenibacillus thalictri</name>
    <dbReference type="NCBI Taxonomy" id="2527873"/>
    <lineage>
        <taxon>Bacteria</taxon>
        <taxon>Bacillati</taxon>
        <taxon>Bacillota</taxon>
        <taxon>Bacilli</taxon>
        <taxon>Bacillales</taxon>
        <taxon>Paenibacillaceae</taxon>
        <taxon>Paenibacillus</taxon>
    </lineage>
</organism>
<dbReference type="Pfam" id="PF00754">
    <property type="entry name" value="F5_F8_type_C"/>
    <property type="match status" value="1"/>
</dbReference>
<dbReference type="Pfam" id="PF00041">
    <property type="entry name" value="fn3"/>
    <property type="match status" value="1"/>
</dbReference>
<dbReference type="InterPro" id="IPR036116">
    <property type="entry name" value="FN3_sf"/>
</dbReference>
<evidence type="ECO:0000256" key="4">
    <source>
        <dbReference type="ARBA" id="ARBA00023295"/>
    </source>
</evidence>
<evidence type="ECO:0000313" key="10">
    <source>
        <dbReference type="Proteomes" id="UP000293142"/>
    </source>
</evidence>
<keyword evidence="2" id="KW-0378">Hydrolase</keyword>
<evidence type="ECO:0000256" key="6">
    <source>
        <dbReference type="SAM" id="SignalP"/>
    </source>
</evidence>
<keyword evidence="5" id="KW-0624">Polysaccharide degradation</keyword>
<dbReference type="AlphaFoldDB" id="A0A4Q9DGQ5"/>
<dbReference type="OrthoDB" id="154460at2"/>
<feature type="signal peptide" evidence="6">
    <location>
        <begin position="1"/>
        <end position="38"/>
    </location>
</feature>
<accession>A0A4Q9DGQ5</accession>
<dbReference type="Gene3D" id="2.60.40.10">
    <property type="entry name" value="Immunoglobulins"/>
    <property type="match status" value="1"/>
</dbReference>
<evidence type="ECO:0000313" key="9">
    <source>
        <dbReference type="EMBL" id="TBL71517.1"/>
    </source>
</evidence>
<evidence type="ECO:0000259" key="8">
    <source>
        <dbReference type="PROSITE" id="PS50853"/>
    </source>
</evidence>
<dbReference type="Gene3D" id="2.60.120.260">
    <property type="entry name" value="Galactose-binding domain-like"/>
    <property type="match status" value="1"/>
</dbReference>
<dbReference type="RefSeq" id="WP_131017093.1">
    <property type="nucleotide sequence ID" value="NZ_SIRE01000025.1"/>
</dbReference>
<keyword evidence="4" id="KW-0326">Glycosidase</keyword>
<feature type="domain" description="Fibronectin type-III" evidence="8">
    <location>
        <begin position="348"/>
        <end position="433"/>
    </location>
</feature>
<dbReference type="GO" id="GO:0000272">
    <property type="term" value="P:polysaccharide catabolic process"/>
    <property type="evidence" value="ECO:0007669"/>
    <property type="project" value="UniProtKB-KW"/>
</dbReference>
<sequence>MINNMFSKKRSVGWGASALLGMTALLAALGVHQQQALAASTTCSTASCLTSALSSAAAGDVITLADGVTFSGHFTASANGTAANPITIQSNAANKAILDAGGTGSNYTLYITGDYWVVKNVKITNAKKGIMLDHSNHTMIDGAEVYNIGEEAVHFRDGSSYNTIQNSYIHDAGTVNPEYGEGVYIGSDYGKWSTYAKETDYNVVKNNTIGPNVRAESIDIKEGSTGAVIEGNTFNGTGISGANSADSFMDVKGNNNIIRNNIGYRNGNAQINDAFQTNERQPGWGYDNDFYGNTVYMDIAAGYVVNVKAGSAKVCGNTRNPVSASAMYTGAVTAYTSCGGGDTAAPSIPAGLSAVAVSGSQINLSWTASTDNVGVTGYDIYRGGSFLKNVTGTSASDTGLSPSTTYSYTVRAKDAAGNASAASAAASATTLAGTGASNAKFSIAGSNVTASTSDTNVPANAVDGNLSTRWSGEGDGAWLKLDLGAAKTVAFVKIAFYDGASRTFTFDIQTSPDNTNWTTQGAGLHNAANNTLQTFDFADLSARYVRIVGHGNTGNNWNSLTEVEVWGQ</sequence>
<dbReference type="InterPro" id="IPR006626">
    <property type="entry name" value="PbH1"/>
</dbReference>
<keyword evidence="1 6" id="KW-0732">Signal</keyword>
<evidence type="ECO:0000256" key="5">
    <source>
        <dbReference type="ARBA" id="ARBA00023326"/>
    </source>
</evidence>
<evidence type="ECO:0000259" key="7">
    <source>
        <dbReference type="PROSITE" id="PS50022"/>
    </source>
</evidence>
<proteinExistence type="predicted"/>
<dbReference type="Gene3D" id="2.160.20.10">
    <property type="entry name" value="Single-stranded right-handed beta-helix, Pectin lyase-like"/>
    <property type="match status" value="1"/>
</dbReference>
<dbReference type="CDD" id="cd00063">
    <property type="entry name" value="FN3"/>
    <property type="match status" value="1"/>
</dbReference>
<dbReference type="Pfam" id="PF13229">
    <property type="entry name" value="Beta_helix"/>
    <property type="match status" value="1"/>
</dbReference>
<evidence type="ECO:0008006" key="11">
    <source>
        <dbReference type="Google" id="ProtNLM"/>
    </source>
</evidence>